<accession>A0A0J7LQ76</accession>
<evidence type="ECO:0000313" key="1">
    <source>
        <dbReference type="EMBL" id="KMQ71210.1"/>
    </source>
</evidence>
<comment type="caution">
    <text evidence="1">The sequence shown here is derived from an EMBL/GenBank/DDBJ whole genome shotgun (WGS) entry which is preliminary data.</text>
</comment>
<dbReference type="PATRIC" id="fig|1304281.5.peg.1834"/>
<organism evidence="1 2">
    <name type="scientific">Chryseobacterium koreense CCUG 49689</name>
    <dbReference type="NCBI Taxonomy" id="1304281"/>
    <lineage>
        <taxon>Bacteria</taxon>
        <taxon>Pseudomonadati</taxon>
        <taxon>Bacteroidota</taxon>
        <taxon>Flavobacteriia</taxon>
        <taxon>Flavobacteriales</taxon>
        <taxon>Weeksellaceae</taxon>
        <taxon>Chryseobacterium group</taxon>
        <taxon>Chryseobacterium</taxon>
    </lineage>
</organism>
<evidence type="ECO:0000313" key="2">
    <source>
        <dbReference type="Proteomes" id="UP000035900"/>
    </source>
</evidence>
<reference evidence="1 2" key="1">
    <citation type="journal article" date="2004" name="Int. J. Syst. Evol. Microbiol.">
        <title>Kaistella koreensis gen. nov., sp. nov., a novel member of the Chryseobacterium-Bergeyella-Riemerella branch.</title>
        <authorList>
            <person name="Kim M.K."/>
            <person name="Im W.T."/>
            <person name="Shin Y.K."/>
            <person name="Lim J.H."/>
            <person name="Kim S.H."/>
            <person name="Lee B.C."/>
            <person name="Park M.Y."/>
            <person name="Lee K.Y."/>
            <person name="Lee S.T."/>
        </authorList>
    </citation>
    <scope>NUCLEOTIDE SEQUENCE [LARGE SCALE GENOMIC DNA]</scope>
    <source>
        <strain evidence="1 2">CCUG 49689</strain>
    </source>
</reference>
<sequence length="191" mass="21851">MKNTLLTFSVLFLVFSCNKIEESVSRTITSAKDEAQQKATEMVQETVNEQLNKVVSAETVKFETIFPNSNGLLLENEVGKKVAFPNGTPFYILKYKTAEMDLLLKTLVEQPTSDETRSKKDFEKIDGTNIVEKLTFFAKFLPANTIDMSFLDDLKNDKNIEYFKIKRFPNASTVIYNPKNGMVYQFVEVKK</sequence>
<keyword evidence="2" id="KW-1185">Reference proteome</keyword>
<dbReference type="RefSeq" id="WP_048499611.1">
    <property type="nucleotide sequence ID" value="NZ_LFNG01000010.1"/>
</dbReference>
<evidence type="ECO:0008006" key="3">
    <source>
        <dbReference type="Google" id="ProtNLM"/>
    </source>
</evidence>
<gene>
    <name evidence="1" type="ORF">ACM44_08530</name>
</gene>
<dbReference type="AlphaFoldDB" id="A0A0J7LQ76"/>
<dbReference type="EMBL" id="LFNG01000010">
    <property type="protein sequence ID" value="KMQ71210.1"/>
    <property type="molecule type" value="Genomic_DNA"/>
</dbReference>
<dbReference type="Proteomes" id="UP000035900">
    <property type="component" value="Unassembled WGS sequence"/>
</dbReference>
<name>A0A0J7LQ76_9FLAO</name>
<dbReference type="PROSITE" id="PS51257">
    <property type="entry name" value="PROKAR_LIPOPROTEIN"/>
    <property type="match status" value="1"/>
</dbReference>
<proteinExistence type="predicted"/>
<dbReference type="OrthoDB" id="1252081at2"/>
<protein>
    <recommendedName>
        <fullName evidence="3">Lipoprotein</fullName>
    </recommendedName>
</protein>